<proteinExistence type="predicted"/>
<dbReference type="Proteomes" id="UP000807025">
    <property type="component" value="Unassembled WGS sequence"/>
</dbReference>
<organism evidence="1 2">
    <name type="scientific">Pleurotus eryngii</name>
    <name type="common">Boletus of the steppes</name>
    <dbReference type="NCBI Taxonomy" id="5323"/>
    <lineage>
        <taxon>Eukaryota</taxon>
        <taxon>Fungi</taxon>
        <taxon>Dikarya</taxon>
        <taxon>Basidiomycota</taxon>
        <taxon>Agaricomycotina</taxon>
        <taxon>Agaricomycetes</taxon>
        <taxon>Agaricomycetidae</taxon>
        <taxon>Agaricales</taxon>
        <taxon>Pleurotineae</taxon>
        <taxon>Pleurotaceae</taxon>
        <taxon>Pleurotus</taxon>
    </lineage>
</organism>
<keyword evidence="2" id="KW-1185">Reference proteome</keyword>
<accession>A0A9P5ZMG0</accession>
<name>A0A9P5ZMG0_PLEER</name>
<reference evidence="1" key="1">
    <citation type="submission" date="2020-11" db="EMBL/GenBank/DDBJ databases">
        <authorList>
            <consortium name="DOE Joint Genome Institute"/>
            <person name="Ahrendt S."/>
            <person name="Riley R."/>
            <person name="Andreopoulos W."/>
            <person name="Labutti K."/>
            <person name="Pangilinan J."/>
            <person name="Ruiz-Duenas F.J."/>
            <person name="Barrasa J.M."/>
            <person name="Sanchez-Garcia M."/>
            <person name="Camarero S."/>
            <person name="Miyauchi S."/>
            <person name="Serrano A."/>
            <person name="Linde D."/>
            <person name="Babiker R."/>
            <person name="Drula E."/>
            <person name="Ayuso-Fernandez I."/>
            <person name="Pacheco R."/>
            <person name="Padilla G."/>
            <person name="Ferreira P."/>
            <person name="Barriuso J."/>
            <person name="Kellner H."/>
            <person name="Castanera R."/>
            <person name="Alfaro M."/>
            <person name="Ramirez L."/>
            <person name="Pisabarro A.G."/>
            <person name="Kuo A."/>
            <person name="Tritt A."/>
            <person name="Lipzen A."/>
            <person name="He G."/>
            <person name="Yan M."/>
            <person name="Ng V."/>
            <person name="Cullen D."/>
            <person name="Martin F."/>
            <person name="Rosso M.-N."/>
            <person name="Henrissat B."/>
            <person name="Hibbett D."/>
            <person name="Martinez A.T."/>
            <person name="Grigoriev I.V."/>
        </authorList>
    </citation>
    <scope>NUCLEOTIDE SEQUENCE</scope>
    <source>
        <strain evidence="1">ATCC 90797</strain>
    </source>
</reference>
<evidence type="ECO:0000313" key="1">
    <source>
        <dbReference type="EMBL" id="KAF9488476.1"/>
    </source>
</evidence>
<sequence>MTKGDPAAYPPPPTRCSNSQRMIMKLFPKLNKQGRLEGETFDSDVLRLGPWSREDLASASISTKECLWMKGPGRTQVEEALKNFQSFCGTNTWFKAQRHFFLPTTKRPWEAAEQQLSITPSLVPNSKNRFRDSKISCHMACELLLARYGCSKKTKAIMTWGKHQANMPVVCLLINAFLLEYGSPTLDFG</sequence>
<evidence type="ECO:0000313" key="2">
    <source>
        <dbReference type="Proteomes" id="UP000807025"/>
    </source>
</evidence>
<comment type="caution">
    <text evidence="1">The sequence shown here is derived from an EMBL/GenBank/DDBJ whole genome shotgun (WGS) entry which is preliminary data.</text>
</comment>
<dbReference type="AlphaFoldDB" id="A0A9P5ZMG0"/>
<protein>
    <submittedName>
        <fullName evidence="1">Uncharacterized protein</fullName>
    </submittedName>
</protein>
<gene>
    <name evidence="1" type="ORF">BDN71DRAFT_454320</name>
</gene>
<dbReference type="EMBL" id="MU154712">
    <property type="protein sequence ID" value="KAF9488476.1"/>
    <property type="molecule type" value="Genomic_DNA"/>
</dbReference>